<keyword evidence="3" id="KW-1185">Reference proteome</keyword>
<protein>
    <submittedName>
        <fullName evidence="2">Uncharacterized protein</fullName>
    </submittedName>
</protein>
<evidence type="ECO:0000313" key="3">
    <source>
        <dbReference type="Proteomes" id="UP001500418"/>
    </source>
</evidence>
<proteinExistence type="predicted"/>
<dbReference type="EMBL" id="BAAAID010000022">
    <property type="protein sequence ID" value="GAA0932312.1"/>
    <property type="molecule type" value="Genomic_DNA"/>
</dbReference>
<accession>A0ABN1PTA8</accession>
<sequence length="87" mass="9769">MGILAYRIQEHTHYFLDSFSLSLDDYAGTVRSGEKNEWATDPMGKAQIEVAVAEIALRRLTSWPLQCPPPGNPVTTERNSLTQFNES</sequence>
<evidence type="ECO:0000313" key="2">
    <source>
        <dbReference type="EMBL" id="GAA0932312.1"/>
    </source>
</evidence>
<feature type="compositionally biased region" description="Polar residues" evidence="1">
    <location>
        <begin position="73"/>
        <end position="87"/>
    </location>
</feature>
<dbReference type="Proteomes" id="UP001500418">
    <property type="component" value="Unassembled WGS sequence"/>
</dbReference>
<feature type="region of interest" description="Disordered" evidence="1">
    <location>
        <begin position="67"/>
        <end position="87"/>
    </location>
</feature>
<evidence type="ECO:0000256" key="1">
    <source>
        <dbReference type="SAM" id="MobiDB-lite"/>
    </source>
</evidence>
<organism evidence="2 3">
    <name type="scientific">Streptomyces rhizosphaericus</name>
    <dbReference type="NCBI Taxonomy" id="114699"/>
    <lineage>
        <taxon>Bacteria</taxon>
        <taxon>Bacillati</taxon>
        <taxon>Actinomycetota</taxon>
        <taxon>Actinomycetes</taxon>
        <taxon>Kitasatosporales</taxon>
        <taxon>Streptomycetaceae</taxon>
        <taxon>Streptomyces</taxon>
        <taxon>Streptomyces violaceusniger group</taxon>
    </lineage>
</organism>
<name>A0ABN1PTA8_9ACTN</name>
<reference evidence="2 3" key="1">
    <citation type="journal article" date="2019" name="Int. J. Syst. Evol. Microbiol.">
        <title>The Global Catalogue of Microorganisms (GCM) 10K type strain sequencing project: providing services to taxonomists for standard genome sequencing and annotation.</title>
        <authorList>
            <consortium name="The Broad Institute Genomics Platform"/>
            <consortium name="The Broad Institute Genome Sequencing Center for Infectious Disease"/>
            <person name="Wu L."/>
            <person name="Ma J."/>
        </authorList>
    </citation>
    <scope>NUCLEOTIDE SEQUENCE [LARGE SCALE GENOMIC DNA]</scope>
    <source>
        <strain evidence="2 3">JCM 11444</strain>
    </source>
</reference>
<gene>
    <name evidence="2" type="ORF">GCM10009575_038450</name>
</gene>
<comment type="caution">
    <text evidence="2">The sequence shown here is derived from an EMBL/GenBank/DDBJ whole genome shotgun (WGS) entry which is preliminary data.</text>
</comment>